<dbReference type="InterPro" id="IPR003724">
    <property type="entry name" value="CblAdoTrfase_CobA"/>
</dbReference>
<dbReference type="GO" id="GO:0005524">
    <property type="term" value="F:ATP binding"/>
    <property type="evidence" value="ECO:0007669"/>
    <property type="project" value="InterPro"/>
</dbReference>
<dbReference type="PANTHER" id="PTHR46638:SF1">
    <property type="entry name" value="CORRINOID ADENOSYLTRANSFERASE"/>
    <property type="match status" value="1"/>
</dbReference>
<dbReference type="PIRSF" id="PIRSF015617">
    <property type="entry name" value="Adensltrnsf_CobA"/>
    <property type="match status" value="1"/>
</dbReference>
<dbReference type="EMBL" id="DVIQ01000063">
    <property type="protein sequence ID" value="HIS31989.1"/>
    <property type="molecule type" value="Genomic_DNA"/>
</dbReference>
<protein>
    <submittedName>
        <fullName evidence="1">Cob(I)yrinic acid a,c-diamide adenosyltransferase</fullName>
    </submittedName>
</protein>
<evidence type="ECO:0000313" key="1">
    <source>
        <dbReference type="EMBL" id="HIS31989.1"/>
    </source>
</evidence>
<proteinExistence type="predicted"/>
<comment type="caution">
    <text evidence="1">The sequence shown here is derived from an EMBL/GenBank/DDBJ whole genome shotgun (WGS) entry which is preliminary data.</text>
</comment>
<sequence>MKKDTGLIHIYYGTGKGKTTTGMGLVTRAAGFGYRVLIYQFMKNNRTSERKILEKIPNVTIINGLDQEKFSFQMTEEEKAERRKFYNERLRMVTETAVKEDYDVLFLDEAIYTISAGLLDEEALLGFLREKPEKLEVILTGNTPDDALIQAADYVSEIRKVKHPYDLGQPARDGIER</sequence>
<dbReference type="Pfam" id="PF02572">
    <property type="entry name" value="CobA_CobO_BtuR"/>
    <property type="match status" value="1"/>
</dbReference>
<dbReference type="InterPro" id="IPR027417">
    <property type="entry name" value="P-loop_NTPase"/>
</dbReference>
<name>A0A9D1ETK9_9FIRM</name>
<dbReference type="GO" id="GO:0008817">
    <property type="term" value="F:corrinoid adenosyltransferase activity"/>
    <property type="evidence" value="ECO:0007669"/>
    <property type="project" value="InterPro"/>
</dbReference>
<evidence type="ECO:0000313" key="2">
    <source>
        <dbReference type="Proteomes" id="UP000823935"/>
    </source>
</evidence>
<reference evidence="1" key="1">
    <citation type="submission" date="2020-10" db="EMBL/GenBank/DDBJ databases">
        <authorList>
            <person name="Gilroy R."/>
        </authorList>
    </citation>
    <scope>NUCLEOTIDE SEQUENCE</scope>
    <source>
        <strain evidence="1">CHK190-19873</strain>
    </source>
</reference>
<dbReference type="Gene3D" id="3.40.50.300">
    <property type="entry name" value="P-loop containing nucleotide triphosphate hydrolases"/>
    <property type="match status" value="1"/>
</dbReference>
<dbReference type="SUPFAM" id="SSF52540">
    <property type="entry name" value="P-loop containing nucleoside triphosphate hydrolases"/>
    <property type="match status" value="1"/>
</dbReference>
<dbReference type="PANTHER" id="PTHR46638">
    <property type="entry name" value="CORRINOID ADENOSYLTRANSFERASE"/>
    <property type="match status" value="1"/>
</dbReference>
<organism evidence="1 2">
    <name type="scientific">Candidatus Limivivens intestinipullorum</name>
    <dbReference type="NCBI Taxonomy" id="2840858"/>
    <lineage>
        <taxon>Bacteria</taxon>
        <taxon>Bacillati</taxon>
        <taxon>Bacillota</taxon>
        <taxon>Clostridia</taxon>
        <taxon>Lachnospirales</taxon>
        <taxon>Lachnospiraceae</taxon>
        <taxon>Lachnospiraceae incertae sedis</taxon>
        <taxon>Candidatus Limivivens</taxon>
    </lineage>
</organism>
<dbReference type="GO" id="GO:0009236">
    <property type="term" value="P:cobalamin biosynthetic process"/>
    <property type="evidence" value="ECO:0007669"/>
    <property type="project" value="InterPro"/>
</dbReference>
<gene>
    <name evidence="1" type="ORF">IAB44_10645</name>
</gene>
<dbReference type="AlphaFoldDB" id="A0A9D1ETK9"/>
<reference evidence="1" key="2">
    <citation type="journal article" date="2021" name="PeerJ">
        <title>Extensive microbial diversity within the chicken gut microbiome revealed by metagenomics and culture.</title>
        <authorList>
            <person name="Gilroy R."/>
            <person name="Ravi A."/>
            <person name="Getino M."/>
            <person name="Pursley I."/>
            <person name="Horton D.L."/>
            <person name="Alikhan N.F."/>
            <person name="Baker D."/>
            <person name="Gharbi K."/>
            <person name="Hall N."/>
            <person name="Watson M."/>
            <person name="Adriaenssens E.M."/>
            <person name="Foster-Nyarko E."/>
            <person name="Jarju S."/>
            <person name="Secka A."/>
            <person name="Antonio M."/>
            <person name="Oren A."/>
            <person name="Chaudhuri R.R."/>
            <person name="La Ragione R."/>
            <person name="Hildebrand F."/>
            <person name="Pallen M.J."/>
        </authorList>
    </citation>
    <scope>NUCLEOTIDE SEQUENCE</scope>
    <source>
        <strain evidence="1">CHK190-19873</strain>
    </source>
</reference>
<dbReference type="Proteomes" id="UP000823935">
    <property type="component" value="Unassembled WGS sequence"/>
</dbReference>
<accession>A0A9D1ETK9</accession>